<organism evidence="5 6">
    <name type="scientific">Sinimarinibacterium thermocellulolyticum</name>
    <dbReference type="NCBI Taxonomy" id="3170016"/>
    <lineage>
        <taxon>Bacteria</taxon>
        <taxon>Pseudomonadati</taxon>
        <taxon>Pseudomonadota</taxon>
        <taxon>Gammaproteobacteria</taxon>
        <taxon>Nevskiales</taxon>
        <taxon>Nevskiaceae</taxon>
        <taxon>Sinimarinibacterium</taxon>
    </lineage>
</organism>
<comment type="caution">
    <text evidence="5">The sequence shown here is derived from an EMBL/GenBank/DDBJ whole genome shotgun (WGS) entry which is preliminary data.</text>
</comment>
<comment type="function">
    <text evidence="3">Inhibits all the catalytic activities of DNA gyrase by preventing its interaction with DNA. Acts by binding directly to the C-terminal domain of GyrB, which probably disrupts DNA binding by the gyrase.</text>
</comment>
<evidence type="ECO:0000256" key="2">
    <source>
        <dbReference type="ARBA" id="ARBA00022833"/>
    </source>
</evidence>
<evidence type="ECO:0000313" key="6">
    <source>
        <dbReference type="Proteomes" id="UP001465331"/>
    </source>
</evidence>
<dbReference type="Pfam" id="PF03884">
    <property type="entry name" value="YacG"/>
    <property type="match status" value="1"/>
</dbReference>
<feature type="region of interest" description="Disordered" evidence="4">
    <location>
        <begin position="45"/>
        <end position="64"/>
    </location>
</feature>
<feature type="binding site" evidence="3">
    <location>
        <position position="27"/>
    </location>
    <ligand>
        <name>Zn(2+)</name>
        <dbReference type="ChEBI" id="CHEBI:29105"/>
    </ligand>
</feature>
<evidence type="ECO:0000256" key="3">
    <source>
        <dbReference type="HAMAP-Rule" id="MF_00649"/>
    </source>
</evidence>
<comment type="subunit">
    <text evidence="3">Interacts with GyrB.</text>
</comment>
<reference evidence="5 6" key="1">
    <citation type="submission" date="2024-06" db="EMBL/GenBank/DDBJ databases">
        <authorList>
            <person name="Li Z."/>
            <person name="Jiang Y."/>
        </authorList>
    </citation>
    <scope>NUCLEOTIDE SEQUENCE [LARGE SCALE GENOMIC DNA]</scope>
    <source>
        <strain evidence="5 6">HSW-8</strain>
    </source>
</reference>
<evidence type="ECO:0000256" key="1">
    <source>
        <dbReference type="ARBA" id="ARBA00022723"/>
    </source>
</evidence>
<comment type="cofactor">
    <cofactor evidence="3">
        <name>Zn(2+)</name>
        <dbReference type="ChEBI" id="CHEBI:29105"/>
    </cofactor>
    <text evidence="3">Binds 1 zinc ion.</text>
</comment>
<dbReference type="SUPFAM" id="SSF57716">
    <property type="entry name" value="Glucocorticoid receptor-like (DNA-binding domain)"/>
    <property type="match status" value="1"/>
</dbReference>
<dbReference type="HAMAP" id="MF_00649">
    <property type="entry name" value="DNA_gyrase_inhibitor_YacG"/>
    <property type="match status" value="1"/>
</dbReference>
<feature type="binding site" evidence="3">
    <location>
        <position position="4"/>
    </location>
    <ligand>
        <name>Zn(2+)</name>
        <dbReference type="ChEBI" id="CHEBI:29105"/>
    </ligand>
</feature>
<feature type="binding site" evidence="3">
    <location>
        <position position="7"/>
    </location>
    <ligand>
        <name>Zn(2+)</name>
        <dbReference type="ChEBI" id="CHEBI:29105"/>
    </ligand>
</feature>
<proteinExistence type="inferred from homology"/>
<evidence type="ECO:0000313" key="5">
    <source>
        <dbReference type="EMBL" id="MES0873850.1"/>
    </source>
</evidence>
<dbReference type="Proteomes" id="UP001465331">
    <property type="component" value="Unassembled WGS sequence"/>
</dbReference>
<keyword evidence="2 3" id="KW-0862">Zinc</keyword>
<dbReference type="InterPro" id="IPR005584">
    <property type="entry name" value="DNA_gyrase_inhibitor_YacG"/>
</dbReference>
<protein>
    <recommendedName>
        <fullName evidence="3">DNA gyrase inhibitor YacG</fullName>
    </recommendedName>
</protein>
<sequence>MAACPHCGRSARLDASNPWRPFCSERCKLIDLGAWFSEARSIPVGEASDPLLSPTQQMAEDRES</sequence>
<name>A0ABV2AAT3_9GAMM</name>
<dbReference type="EMBL" id="JBEPIJ010000006">
    <property type="protein sequence ID" value="MES0873850.1"/>
    <property type="molecule type" value="Genomic_DNA"/>
</dbReference>
<feature type="binding site" evidence="3">
    <location>
        <position position="23"/>
    </location>
    <ligand>
        <name>Zn(2+)</name>
        <dbReference type="ChEBI" id="CHEBI:29105"/>
    </ligand>
</feature>
<dbReference type="PANTHER" id="PTHR36150">
    <property type="entry name" value="DNA GYRASE INHIBITOR YACG"/>
    <property type="match status" value="1"/>
</dbReference>
<keyword evidence="6" id="KW-1185">Reference proteome</keyword>
<dbReference type="Gene3D" id="3.30.50.10">
    <property type="entry name" value="Erythroid Transcription Factor GATA-1, subunit A"/>
    <property type="match status" value="1"/>
</dbReference>
<keyword evidence="1 3" id="KW-0479">Metal-binding</keyword>
<dbReference type="InterPro" id="IPR013088">
    <property type="entry name" value="Znf_NHR/GATA"/>
</dbReference>
<comment type="similarity">
    <text evidence="3">Belongs to the DNA gyrase inhibitor YacG family.</text>
</comment>
<gene>
    <name evidence="3" type="primary">yacG</name>
    <name evidence="5" type="ORF">ABSH63_07535</name>
</gene>
<accession>A0ABV2AAT3</accession>
<dbReference type="PANTHER" id="PTHR36150:SF1">
    <property type="entry name" value="DNA GYRASE INHIBITOR YACG"/>
    <property type="match status" value="1"/>
</dbReference>
<evidence type="ECO:0000256" key="4">
    <source>
        <dbReference type="SAM" id="MobiDB-lite"/>
    </source>
</evidence>